<evidence type="ECO:0000313" key="2">
    <source>
        <dbReference type="EMBL" id="PIY88571.1"/>
    </source>
</evidence>
<dbReference type="AlphaFoldDB" id="A0A2M7R5G6"/>
<organism evidence="2 3">
    <name type="scientific">Candidatus Nealsonbacteria bacterium CG_4_10_14_0_8_um_filter_37_14</name>
    <dbReference type="NCBI Taxonomy" id="1974684"/>
    <lineage>
        <taxon>Bacteria</taxon>
        <taxon>Candidatus Nealsoniibacteriota</taxon>
    </lineage>
</organism>
<feature type="transmembrane region" description="Helical" evidence="1">
    <location>
        <begin position="12"/>
        <end position="28"/>
    </location>
</feature>
<gene>
    <name evidence="2" type="ORF">COY73_03295</name>
</gene>
<dbReference type="EMBL" id="PFLW01000079">
    <property type="protein sequence ID" value="PIY88571.1"/>
    <property type="molecule type" value="Genomic_DNA"/>
</dbReference>
<sequence length="125" mass="14525">MKDFVMRHPIGFGYLIFVIFLSLGIVLGKIYSVWFYLLFIPAILGLFGWLIFDQKWKWACPSCGREAFMERGKYCSRCGSALEIRRKIRIFRICPNGHKIEDNYNICYNLFCPKCGAPLPLKGSK</sequence>
<evidence type="ECO:0000256" key="1">
    <source>
        <dbReference type="SAM" id="Phobius"/>
    </source>
</evidence>
<dbReference type="Proteomes" id="UP000230767">
    <property type="component" value="Unassembled WGS sequence"/>
</dbReference>
<evidence type="ECO:0000313" key="3">
    <source>
        <dbReference type="Proteomes" id="UP000230767"/>
    </source>
</evidence>
<feature type="transmembrane region" description="Helical" evidence="1">
    <location>
        <begin position="34"/>
        <end position="52"/>
    </location>
</feature>
<evidence type="ECO:0008006" key="4">
    <source>
        <dbReference type="Google" id="ProtNLM"/>
    </source>
</evidence>
<name>A0A2M7R5G6_9BACT</name>
<accession>A0A2M7R5G6</accession>
<protein>
    <recommendedName>
        <fullName evidence="4">DZANK-type domain-containing protein</fullName>
    </recommendedName>
</protein>
<keyword evidence="1" id="KW-0472">Membrane</keyword>
<comment type="caution">
    <text evidence="2">The sequence shown here is derived from an EMBL/GenBank/DDBJ whole genome shotgun (WGS) entry which is preliminary data.</text>
</comment>
<keyword evidence="1" id="KW-1133">Transmembrane helix</keyword>
<proteinExistence type="predicted"/>
<keyword evidence="1" id="KW-0812">Transmembrane</keyword>
<reference evidence="3" key="1">
    <citation type="submission" date="2017-09" db="EMBL/GenBank/DDBJ databases">
        <title>Depth-based differentiation of microbial function through sediment-hosted aquifers and enrichment of novel symbionts in the deep terrestrial subsurface.</title>
        <authorList>
            <person name="Probst A.J."/>
            <person name="Ladd B."/>
            <person name="Jarett J.K."/>
            <person name="Geller-Mcgrath D.E."/>
            <person name="Sieber C.M.K."/>
            <person name="Emerson J.B."/>
            <person name="Anantharaman K."/>
            <person name="Thomas B.C."/>
            <person name="Malmstrom R."/>
            <person name="Stieglmeier M."/>
            <person name="Klingl A."/>
            <person name="Woyke T."/>
            <person name="Ryan C.M."/>
            <person name="Banfield J.F."/>
        </authorList>
    </citation>
    <scope>NUCLEOTIDE SEQUENCE [LARGE SCALE GENOMIC DNA]</scope>
</reference>